<evidence type="ECO:0000313" key="3">
    <source>
        <dbReference type="EMBL" id="QHT98791.1"/>
    </source>
</evidence>
<protein>
    <recommendedName>
        <fullName evidence="2">C2H2-type domain-containing protein</fullName>
    </recommendedName>
</protein>
<dbReference type="Pfam" id="PF00096">
    <property type="entry name" value="zf-C2H2"/>
    <property type="match status" value="2"/>
</dbReference>
<dbReference type="Gene3D" id="3.30.160.60">
    <property type="entry name" value="Classic Zinc Finger"/>
    <property type="match status" value="2"/>
</dbReference>
<proteinExistence type="predicted"/>
<dbReference type="EMBL" id="MN740296">
    <property type="protein sequence ID" value="QHT98791.1"/>
    <property type="molecule type" value="Genomic_DNA"/>
</dbReference>
<sequence>MTNRCEYCNKEYTTKGNLVKHQRTAKYCLEIQEKIHGENSDKIELRTFNCEFCTKKFSQKSHLSRHLPLCIEKYKFEIEKLMKNNTDKDNEIAKLKSENDELRDELKTIAYETELRILRERDERSMATVEEIAKQPKIQNNNNKILITTPLDLSKESIQTAIQSAFSHDHLTLGQKGVAQFAYNNILKDENGKLMYVCTDPSRQIFQYKSGDGKIQKDVRATKLTKAILDGDIKQTSHKIAWDNMKDGDNEIFMTYTNHYQDIQGMEQDNSEFSKELSCLAI</sequence>
<keyword evidence="1" id="KW-0175">Coiled coil</keyword>
<name>A0A6C0IZJ7_9ZZZZ</name>
<feature type="domain" description="C2H2-type" evidence="2">
    <location>
        <begin position="3"/>
        <end position="35"/>
    </location>
</feature>
<reference evidence="3" key="1">
    <citation type="journal article" date="2020" name="Nature">
        <title>Giant virus diversity and host interactions through global metagenomics.</title>
        <authorList>
            <person name="Schulz F."/>
            <person name="Roux S."/>
            <person name="Paez-Espino D."/>
            <person name="Jungbluth S."/>
            <person name="Walsh D.A."/>
            <person name="Denef V.J."/>
            <person name="McMahon K.D."/>
            <person name="Konstantinidis K.T."/>
            <person name="Eloe-Fadrosh E.A."/>
            <person name="Kyrpides N.C."/>
            <person name="Woyke T."/>
        </authorList>
    </citation>
    <scope>NUCLEOTIDE SEQUENCE</scope>
    <source>
        <strain evidence="3">GVMAG-M-3300025676-16</strain>
    </source>
</reference>
<accession>A0A6C0IZJ7</accession>
<feature type="coiled-coil region" evidence="1">
    <location>
        <begin position="71"/>
        <end position="112"/>
    </location>
</feature>
<feature type="domain" description="C2H2-type" evidence="2">
    <location>
        <begin position="48"/>
        <end position="66"/>
    </location>
</feature>
<dbReference type="AlphaFoldDB" id="A0A6C0IZJ7"/>
<dbReference type="InterPro" id="IPR013087">
    <property type="entry name" value="Znf_C2H2_type"/>
</dbReference>
<organism evidence="3">
    <name type="scientific">viral metagenome</name>
    <dbReference type="NCBI Taxonomy" id="1070528"/>
    <lineage>
        <taxon>unclassified sequences</taxon>
        <taxon>metagenomes</taxon>
        <taxon>organismal metagenomes</taxon>
    </lineage>
</organism>
<evidence type="ECO:0000256" key="1">
    <source>
        <dbReference type="SAM" id="Coils"/>
    </source>
</evidence>
<dbReference type="PROSITE" id="PS50157">
    <property type="entry name" value="ZINC_FINGER_C2H2_2"/>
    <property type="match status" value="2"/>
</dbReference>
<dbReference type="InterPro" id="IPR036236">
    <property type="entry name" value="Znf_C2H2_sf"/>
</dbReference>
<dbReference type="SUPFAM" id="SSF57667">
    <property type="entry name" value="beta-beta-alpha zinc fingers"/>
    <property type="match status" value="1"/>
</dbReference>
<evidence type="ECO:0000259" key="2">
    <source>
        <dbReference type="PROSITE" id="PS50157"/>
    </source>
</evidence>